<evidence type="ECO:0000313" key="2">
    <source>
        <dbReference type="EMBL" id="EFL38299.1"/>
    </source>
</evidence>
<proteinExistence type="predicted"/>
<dbReference type="Proteomes" id="UP000002968">
    <property type="component" value="Unassembled WGS sequence"/>
</dbReference>
<accession>D9XUA0</accession>
<name>D9XUA0_9ACTN</name>
<evidence type="ECO:0000256" key="1">
    <source>
        <dbReference type="SAM" id="MobiDB-lite"/>
    </source>
</evidence>
<keyword evidence="3" id="KW-1185">Reference proteome</keyword>
<protein>
    <submittedName>
        <fullName evidence="2">Uncharacterized protein</fullName>
    </submittedName>
</protein>
<organism evidence="2 3">
    <name type="scientific">Streptomyces griseoflavus Tu4000</name>
    <dbReference type="NCBI Taxonomy" id="467200"/>
    <lineage>
        <taxon>Bacteria</taxon>
        <taxon>Bacillati</taxon>
        <taxon>Actinomycetota</taxon>
        <taxon>Actinomycetes</taxon>
        <taxon>Kitasatosporales</taxon>
        <taxon>Streptomycetaceae</taxon>
        <taxon>Streptomyces</taxon>
    </lineage>
</organism>
<gene>
    <name evidence="2" type="ORF">SSRG_01103</name>
</gene>
<evidence type="ECO:0000313" key="3">
    <source>
        <dbReference type="Proteomes" id="UP000002968"/>
    </source>
</evidence>
<feature type="region of interest" description="Disordered" evidence="1">
    <location>
        <begin position="45"/>
        <end position="77"/>
    </location>
</feature>
<dbReference type="STRING" id="467200.SSRG_01103"/>
<dbReference type="EMBL" id="GG657758">
    <property type="protein sequence ID" value="EFL38299.1"/>
    <property type="molecule type" value="Genomic_DNA"/>
</dbReference>
<sequence length="77" mass="8958">MTKHTLVSDFETRVSAFWIKVDCVQSAVTRFRHAWNWNRLGESAARRPRPHVQRHLSGALRVTRQRPTTSPRPLPAQ</sequence>
<reference evidence="2" key="1">
    <citation type="submission" date="2009-02" db="EMBL/GenBank/DDBJ databases">
        <title>Annotation of Streptomyces griseoflavus strain Tu4000.</title>
        <authorList>
            <consortium name="The Broad Institute Genome Sequencing Platform"/>
            <consortium name="Broad Institute Microbial Sequencing Center"/>
            <person name="Fischbach M."/>
            <person name="Godfrey P."/>
            <person name="Ward D."/>
            <person name="Young S."/>
            <person name="Zeng Q."/>
            <person name="Koehrsen M."/>
            <person name="Alvarado L."/>
            <person name="Berlin A.M."/>
            <person name="Bochicchio J."/>
            <person name="Borenstein D."/>
            <person name="Chapman S.B."/>
            <person name="Chen Z."/>
            <person name="Engels R."/>
            <person name="Freedman E."/>
            <person name="Gellesch M."/>
            <person name="Goldberg J."/>
            <person name="Griggs A."/>
            <person name="Gujja S."/>
            <person name="Heilman E.R."/>
            <person name="Heiman D.I."/>
            <person name="Hepburn T.A."/>
            <person name="Howarth C."/>
            <person name="Jen D."/>
            <person name="Larson L."/>
            <person name="Lewis B."/>
            <person name="Mehta T."/>
            <person name="Park D."/>
            <person name="Pearson M."/>
            <person name="Richards J."/>
            <person name="Roberts A."/>
            <person name="Saif S."/>
            <person name="Shea T.D."/>
            <person name="Shenoy N."/>
            <person name="Sisk P."/>
            <person name="Stolte C."/>
            <person name="Sykes S.N."/>
            <person name="Thomson T."/>
            <person name="Walk T."/>
            <person name="White J."/>
            <person name="Yandava C."/>
            <person name="Straight P."/>
            <person name="Clardy J."/>
            <person name="Hung D."/>
            <person name="Kolter R."/>
            <person name="Mekalanos J."/>
            <person name="Walker S."/>
            <person name="Walsh C.T."/>
            <person name="Wieland-Brown L.C."/>
            <person name="Haas B."/>
            <person name="Nusbaum C."/>
            <person name="Birren B."/>
        </authorList>
    </citation>
    <scope>NUCLEOTIDE SEQUENCE [LARGE SCALE GENOMIC DNA]</scope>
    <source>
        <strain evidence="2">Tu4000</strain>
    </source>
</reference>
<dbReference type="HOGENOM" id="CLU_2636516_0_0_11"/>
<dbReference type="AlphaFoldDB" id="D9XUA0"/>